<sequence length="813" mass="95003">MEDTAFQQLREALLLYDTAPTRFTVGPTTNRRHPRGWIGSLKDMHTLPLDLLFEIFRHLEPVDVLSLARSTRDYRMLLMSKVSAPFWFIARRNIVGLPPCPTFLTSANHAKHDMRVHDPDLEKFLRVWGSTDVSDRCAFLSDQEKLRQELVEFADAGRDWAANAKKRAAAYKAEMQQFRLEKVIEKLRDLGWSDELDRMADSGYLQLSSMSFVGIPTPWNESLWERVQQRFVETMDHAKEQRLRHERFELWFGRLTVMREAVLSFRREFGCMTFPQFPRDRDFAALPEVEQIVTRPPEASITVDSFSHLSAIVPDFLVSWEQKRLDDLEAFVRKDMDLPDGVRATDLAVTQFHKCGMCYAPLDLRQMISHSCGEYQYYWEQRTEYEEASDRATGSCLEVRYRQGTPIIRKLLEACGQDYRTVTAHEMDELDPMFHCRVCDLGIGDVENYREVFSWRTGARHILRNMTDLHDHEDCVFEALRGDLLMSARSLGKAAALTEEQEMYSAQRNWFCGYCVRQRNSTHKEICAHIHAEHNVDRPVEYHDLFFNLTEPIYPRSIFFIHNSVTFEELPPYYQTLIQDGQVALVDIPDIEKFVQAWETTDVNSQDALLNAQERLRREITEFVSLGTFESWDRVSERAHKENMLSARVRNVTARLEKLGRGDELQLMRRSKHGMIPPICLPRLQIPWDEFVWERVEVTVTKAMERMKEGRLWAQRHQLYSRRLRARDFAALPEVEEIVTAPPEVVVTQDSFSHLSAMIPDFLVNWRQSKLGTLEALLRESVDLPEHNSGEYFTTIATNYHESSEEYMKQSQI</sequence>
<dbReference type="PROSITE" id="PS50181">
    <property type="entry name" value="FBOX"/>
    <property type="match status" value="1"/>
</dbReference>
<accession>A0AAD5V958</accession>
<keyword evidence="3" id="KW-1185">Reference proteome</keyword>
<name>A0AAD5V958_9APHY</name>
<organism evidence="2 3">
    <name type="scientific">Meripilus lineatus</name>
    <dbReference type="NCBI Taxonomy" id="2056292"/>
    <lineage>
        <taxon>Eukaryota</taxon>
        <taxon>Fungi</taxon>
        <taxon>Dikarya</taxon>
        <taxon>Basidiomycota</taxon>
        <taxon>Agaricomycotina</taxon>
        <taxon>Agaricomycetes</taxon>
        <taxon>Polyporales</taxon>
        <taxon>Meripilaceae</taxon>
        <taxon>Meripilus</taxon>
    </lineage>
</organism>
<reference evidence="2" key="1">
    <citation type="submission" date="2022-07" db="EMBL/GenBank/DDBJ databases">
        <title>Genome Sequence of Physisporinus lineatus.</title>
        <authorList>
            <person name="Buettner E."/>
        </authorList>
    </citation>
    <scope>NUCLEOTIDE SEQUENCE</scope>
    <source>
        <strain evidence="2">VT162</strain>
    </source>
</reference>
<dbReference type="AlphaFoldDB" id="A0AAD5V958"/>
<feature type="domain" description="F-box" evidence="1">
    <location>
        <begin position="41"/>
        <end position="90"/>
    </location>
</feature>
<dbReference type="Pfam" id="PF00646">
    <property type="entry name" value="F-box"/>
    <property type="match status" value="1"/>
</dbReference>
<dbReference type="InterPro" id="IPR001810">
    <property type="entry name" value="F-box_dom"/>
</dbReference>
<proteinExistence type="predicted"/>
<evidence type="ECO:0000259" key="1">
    <source>
        <dbReference type="PROSITE" id="PS50181"/>
    </source>
</evidence>
<gene>
    <name evidence="2" type="ORF">NLI96_g2113</name>
</gene>
<evidence type="ECO:0000313" key="3">
    <source>
        <dbReference type="Proteomes" id="UP001212997"/>
    </source>
</evidence>
<dbReference type="EMBL" id="JANAWD010000045">
    <property type="protein sequence ID" value="KAJ3489432.1"/>
    <property type="molecule type" value="Genomic_DNA"/>
</dbReference>
<comment type="caution">
    <text evidence="2">The sequence shown here is derived from an EMBL/GenBank/DDBJ whole genome shotgun (WGS) entry which is preliminary data.</text>
</comment>
<evidence type="ECO:0000313" key="2">
    <source>
        <dbReference type="EMBL" id="KAJ3489432.1"/>
    </source>
</evidence>
<protein>
    <recommendedName>
        <fullName evidence="1">F-box domain-containing protein</fullName>
    </recommendedName>
</protein>
<dbReference type="CDD" id="cd09917">
    <property type="entry name" value="F-box_SF"/>
    <property type="match status" value="1"/>
</dbReference>
<dbReference type="Proteomes" id="UP001212997">
    <property type="component" value="Unassembled WGS sequence"/>
</dbReference>